<accession>A0A0C2C0U5</accession>
<feature type="domain" description="Clp1 P-loop" evidence="3">
    <location>
        <begin position="12"/>
        <end position="63"/>
    </location>
</feature>
<keyword evidence="1" id="KW-0812">Transmembrane</keyword>
<dbReference type="EMBL" id="KN787778">
    <property type="protein sequence ID" value="KIH43237.1"/>
    <property type="molecule type" value="Genomic_DNA"/>
</dbReference>
<name>A0A0C2C0U5_9BILA</name>
<organism evidence="4 5">
    <name type="scientific">Ancylostoma duodenale</name>
    <dbReference type="NCBI Taxonomy" id="51022"/>
    <lineage>
        <taxon>Eukaryota</taxon>
        <taxon>Metazoa</taxon>
        <taxon>Ecdysozoa</taxon>
        <taxon>Nematoda</taxon>
        <taxon>Chromadorea</taxon>
        <taxon>Rhabditida</taxon>
        <taxon>Rhabditina</taxon>
        <taxon>Rhabditomorpha</taxon>
        <taxon>Strongyloidea</taxon>
        <taxon>Ancylostomatidae</taxon>
        <taxon>Ancylostomatinae</taxon>
        <taxon>Ancylostoma</taxon>
    </lineage>
</organism>
<dbReference type="AlphaFoldDB" id="A0A0C2C0U5"/>
<evidence type="ECO:0000313" key="4">
    <source>
        <dbReference type="EMBL" id="KIH43237.1"/>
    </source>
</evidence>
<dbReference type="InterPro" id="IPR027417">
    <property type="entry name" value="P-loop_NTPase"/>
</dbReference>
<protein>
    <recommendedName>
        <fullName evidence="3">Clp1 P-loop domain-containing protein</fullName>
    </recommendedName>
</protein>
<feature type="transmembrane region" description="Helical" evidence="1">
    <location>
        <begin position="82"/>
        <end position="106"/>
    </location>
</feature>
<dbReference type="Pfam" id="PF16575">
    <property type="entry name" value="CLP1_P"/>
    <property type="match status" value="1"/>
</dbReference>
<dbReference type="Proteomes" id="UP000054047">
    <property type="component" value="Unassembled WGS sequence"/>
</dbReference>
<keyword evidence="1" id="KW-0472">Membrane</keyword>
<sequence>LVFFFIFFSYVFSYACIVAAAEAFEVDVVIVLDHERLYNELQRDLPTFVKVVTINPSTDMAHRMFAVTPCPTVSQAVLKASVLGFVVITEVNLLPVASFWCSFLILS</sequence>
<keyword evidence="2" id="KW-0732">Signal</keyword>
<reference evidence="4 5" key="1">
    <citation type="submission" date="2013-12" db="EMBL/GenBank/DDBJ databases">
        <title>Draft genome of the parsitic nematode Ancylostoma duodenale.</title>
        <authorList>
            <person name="Mitreva M."/>
        </authorList>
    </citation>
    <scope>NUCLEOTIDE SEQUENCE [LARGE SCALE GENOMIC DNA]</scope>
    <source>
        <strain evidence="4 5">Zhejiang</strain>
    </source>
</reference>
<evidence type="ECO:0000313" key="5">
    <source>
        <dbReference type="Proteomes" id="UP000054047"/>
    </source>
</evidence>
<dbReference type="InterPro" id="IPR032319">
    <property type="entry name" value="CLP1_P"/>
</dbReference>
<dbReference type="GO" id="GO:0031124">
    <property type="term" value="P:mRNA 3'-end processing"/>
    <property type="evidence" value="ECO:0007669"/>
    <property type="project" value="InterPro"/>
</dbReference>
<dbReference type="Gene3D" id="3.40.50.300">
    <property type="entry name" value="P-loop containing nucleotide triphosphate hydrolases"/>
    <property type="match status" value="1"/>
</dbReference>
<gene>
    <name evidence="4" type="ORF">ANCDUO_26762</name>
</gene>
<feature type="non-terminal residue" evidence="4">
    <location>
        <position position="1"/>
    </location>
</feature>
<feature type="chain" id="PRO_5002146869" description="Clp1 P-loop domain-containing protein" evidence="2">
    <location>
        <begin position="24"/>
        <end position="107"/>
    </location>
</feature>
<keyword evidence="5" id="KW-1185">Reference proteome</keyword>
<feature type="signal peptide" evidence="2">
    <location>
        <begin position="1"/>
        <end position="23"/>
    </location>
</feature>
<evidence type="ECO:0000256" key="1">
    <source>
        <dbReference type="SAM" id="Phobius"/>
    </source>
</evidence>
<evidence type="ECO:0000256" key="2">
    <source>
        <dbReference type="SAM" id="SignalP"/>
    </source>
</evidence>
<evidence type="ECO:0000259" key="3">
    <source>
        <dbReference type="Pfam" id="PF16575"/>
    </source>
</evidence>
<dbReference type="OrthoDB" id="258143at2759"/>
<keyword evidence="1" id="KW-1133">Transmembrane helix</keyword>
<proteinExistence type="predicted"/>